<feature type="transmembrane region" description="Helical" evidence="7">
    <location>
        <begin position="12"/>
        <end position="31"/>
    </location>
</feature>
<feature type="transmembrane region" description="Helical" evidence="7">
    <location>
        <begin position="354"/>
        <end position="374"/>
    </location>
</feature>
<feature type="transmembrane region" description="Helical" evidence="7">
    <location>
        <begin position="175"/>
        <end position="195"/>
    </location>
</feature>
<accession>A0AAX4HAF8</accession>
<dbReference type="InterPro" id="IPR020846">
    <property type="entry name" value="MFS_dom"/>
</dbReference>
<dbReference type="PANTHER" id="PTHR48022:SF7">
    <property type="entry name" value="MAJOR FACILITATOR SUPERFAMILY (MFS) PROFILE DOMAIN-CONTAINING PROTEIN-RELATED"/>
    <property type="match status" value="1"/>
</dbReference>
<dbReference type="GO" id="GO:0016020">
    <property type="term" value="C:membrane"/>
    <property type="evidence" value="ECO:0007669"/>
    <property type="project" value="UniProtKB-SubCell"/>
</dbReference>
<evidence type="ECO:0000313" key="10">
    <source>
        <dbReference type="Proteomes" id="UP001338582"/>
    </source>
</evidence>
<organism evidence="9 10">
    <name type="scientific">Australozyma saopauloensis</name>
    <dbReference type="NCBI Taxonomy" id="291208"/>
    <lineage>
        <taxon>Eukaryota</taxon>
        <taxon>Fungi</taxon>
        <taxon>Dikarya</taxon>
        <taxon>Ascomycota</taxon>
        <taxon>Saccharomycotina</taxon>
        <taxon>Pichiomycetes</taxon>
        <taxon>Metschnikowiaceae</taxon>
        <taxon>Australozyma</taxon>
    </lineage>
</organism>
<protein>
    <recommendedName>
        <fullName evidence="8">Major facilitator superfamily (MFS) profile domain-containing protein</fullName>
    </recommendedName>
</protein>
<dbReference type="PROSITE" id="PS50850">
    <property type="entry name" value="MFS"/>
    <property type="match status" value="1"/>
</dbReference>
<evidence type="ECO:0000256" key="2">
    <source>
        <dbReference type="ARBA" id="ARBA00010992"/>
    </source>
</evidence>
<dbReference type="AlphaFoldDB" id="A0AAX4HAF8"/>
<comment type="similarity">
    <text evidence="2">Belongs to the major facilitator superfamily. Sugar transporter (TC 2.A.1.1) family.</text>
</comment>
<reference evidence="9 10" key="1">
    <citation type="submission" date="2023-10" db="EMBL/GenBank/DDBJ databases">
        <title>Draft Genome Sequence of Candida saopaulonensis from a very Premature Infant with Sepsis.</title>
        <authorList>
            <person name="Ning Y."/>
            <person name="Dai R."/>
            <person name="Xiao M."/>
            <person name="Xu Y."/>
            <person name="Yan Q."/>
            <person name="Zhang L."/>
        </authorList>
    </citation>
    <scope>NUCLEOTIDE SEQUENCE [LARGE SCALE GENOMIC DNA]</scope>
    <source>
        <strain evidence="9 10">19XY460</strain>
    </source>
</reference>
<keyword evidence="6 7" id="KW-0472">Membrane</keyword>
<evidence type="ECO:0000256" key="7">
    <source>
        <dbReference type="SAM" id="Phobius"/>
    </source>
</evidence>
<dbReference type="Pfam" id="PF00083">
    <property type="entry name" value="Sugar_tr"/>
    <property type="match status" value="1"/>
</dbReference>
<dbReference type="InterPro" id="IPR005828">
    <property type="entry name" value="MFS_sugar_transport-like"/>
</dbReference>
<evidence type="ECO:0000256" key="3">
    <source>
        <dbReference type="ARBA" id="ARBA00022448"/>
    </source>
</evidence>
<dbReference type="EMBL" id="CP138895">
    <property type="protein sequence ID" value="WPK24705.1"/>
    <property type="molecule type" value="Genomic_DNA"/>
</dbReference>
<dbReference type="RefSeq" id="XP_062877088.1">
    <property type="nucleotide sequence ID" value="XM_063021018.1"/>
</dbReference>
<dbReference type="InterPro" id="IPR036259">
    <property type="entry name" value="MFS_trans_sf"/>
</dbReference>
<name>A0AAX4HAF8_9ASCO</name>
<dbReference type="GeneID" id="88173053"/>
<dbReference type="KEGG" id="asau:88173053"/>
<keyword evidence="4 7" id="KW-0812">Transmembrane</keyword>
<evidence type="ECO:0000256" key="1">
    <source>
        <dbReference type="ARBA" id="ARBA00004141"/>
    </source>
</evidence>
<feature type="transmembrane region" description="Helical" evidence="7">
    <location>
        <begin position="287"/>
        <end position="306"/>
    </location>
</feature>
<keyword evidence="5 7" id="KW-1133">Transmembrane helix</keyword>
<proteinExistence type="inferred from homology"/>
<gene>
    <name evidence="9" type="ORF">PUMCH_001988</name>
</gene>
<dbReference type="PANTHER" id="PTHR48022">
    <property type="entry name" value="PLASTIDIC GLUCOSE TRANSPORTER 4"/>
    <property type="match status" value="1"/>
</dbReference>
<evidence type="ECO:0000256" key="5">
    <source>
        <dbReference type="ARBA" id="ARBA00022989"/>
    </source>
</evidence>
<dbReference type="InterPro" id="IPR050360">
    <property type="entry name" value="MFS_Sugar_Transporters"/>
</dbReference>
<feature type="transmembrane region" description="Helical" evidence="7">
    <location>
        <begin position="106"/>
        <end position="125"/>
    </location>
</feature>
<feature type="transmembrane region" description="Helical" evidence="7">
    <location>
        <begin position="215"/>
        <end position="237"/>
    </location>
</feature>
<feature type="transmembrane region" description="Helical" evidence="7">
    <location>
        <begin position="73"/>
        <end position="94"/>
    </location>
</feature>
<keyword evidence="10" id="KW-1185">Reference proteome</keyword>
<evidence type="ECO:0000256" key="6">
    <source>
        <dbReference type="ARBA" id="ARBA00023136"/>
    </source>
</evidence>
<dbReference type="GO" id="GO:0005351">
    <property type="term" value="F:carbohydrate:proton symporter activity"/>
    <property type="evidence" value="ECO:0007669"/>
    <property type="project" value="TreeGrafter"/>
</dbReference>
<dbReference type="Proteomes" id="UP001338582">
    <property type="component" value="Chromosome 2"/>
</dbReference>
<sequence>MAAYFARNLGPLFLIRVVSVIWTLCCVGVIISNRAIQIVLCKIGKGIAVGTVSVCAPMYVFEIMSTKNRASAIAGLASGAIFGQVIIMALGFILQQKFTPWASFHFTWIGEACLGVVTLCSALLLPELPLTSCRRGLWKKGKKLLEKLLQNNQYDMNKSGTTLQLRFTEMCSLPIIWAVTKAVLILIIAQVAFWSMSGFFAGYVSALCGLPNTEAMSIVISQHVLLLLASFSPIILLKPGSRKDYLFVGYFFLTICYVVMTILTGFYDNPAVPRIRFGPAFVIRDSPAAGFIAVSGIVVLFTSWFVHSISILYSMELLPAHYRVPGFSIAMSFSWMIRAVIEALTQMISRIDPLFVFASLAIICAVGVITVCFVGDPKHTVYAPGIPYPYDQLLANNCIPFVDIDQLAEENTEKNSSLAVKKSGSFKSISRNSSMKRVPIGEHHKSQSLMLGTQSSGGTQVFTADSQFPERNYVSGSKRDESLRSEWLGSLIDG</sequence>
<feature type="transmembrane region" description="Helical" evidence="7">
    <location>
        <begin position="244"/>
        <end position="267"/>
    </location>
</feature>
<feature type="transmembrane region" description="Helical" evidence="7">
    <location>
        <begin position="327"/>
        <end position="348"/>
    </location>
</feature>
<evidence type="ECO:0000313" key="9">
    <source>
        <dbReference type="EMBL" id="WPK24705.1"/>
    </source>
</evidence>
<evidence type="ECO:0000259" key="8">
    <source>
        <dbReference type="PROSITE" id="PS50850"/>
    </source>
</evidence>
<keyword evidence="3" id="KW-0813">Transport</keyword>
<dbReference type="Gene3D" id="1.20.1250.20">
    <property type="entry name" value="MFS general substrate transporter like domains"/>
    <property type="match status" value="1"/>
</dbReference>
<feature type="domain" description="Major facilitator superfamily (MFS) profile" evidence="8">
    <location>
        <begin position="1"/>
        <end position="379"/>
    </location>
</feature>
<feature type="transmembrane region" description="Helical" evidence="7">
    <location>
        <begin position="43"/>
        <end position="61"/>
    </location>
</feature>
<dbReference type="SUPFAM" id="SSF103473">
    <property type="entry name" value="MFS general substrate transporter"/>
    <property type="match status" value="1"/>
</dbReference>
<evidence type="ECO:0000256" key="4">
    <source>
        <dbReference type="ARBA" id="ARBA00022692"/>
    </source>
</evidence>
<comment type="subcellular location">
    <subcellularLocation>
        <location evidence="1">Membrane</location>
        <topology evidence="1">Multi-pass membrane protein</topology>
    </subcellularLocation>
</comment>